<name>A0A077X1G4_9FUNG</name>
<sequence>MLLRQSVRAVRPTFLTSSLPFTSILTTTHHIKKRPRSANMSDCQLPNKRAQYEPKPIVYGMAKNGTPMRIQLDDKEASICELLRQVSDFVAAERPDLPRIESRIAGGWVRDKLLGKDCHDLDIAVNDMMGYEFAQYVNKCLEKNGYPTRNIAKIDSNPAKSKHLETATTKLFNIEVDFANLRTEVYEEDSRIPSAIAFGTPTEDAYRRDTTINSLFYNINTCQVEDFTGKGLSDLEQGLIRTPLEPFETFKDDPLRVLRCVRFASRFNFELVPEIVDAVKNETIRRALDEKISKERIGNELEKMVTGPLPLKAIEMIHDLGLYHIIFTTHAKIVSGTVQDSSIAVRAVGVVQWLAGHLMEALRPSSKEEMRLLNMASYFLPFSDIITEQKGRHIVGVQDVLRDSIKAPRSDMTCLGHLFSEYPSFKAAVDSNMQNTISRQELGMLIRGSKELWTATLKLALVVDLLKANDTIDWRQPYNVAPDQNIHFICEKYNALITQTMQYGISDCYKWKPMLDGKKIAQILGIKPGPSMGDLLQQTMKWQLANPEGTQEECSNMIKAYWEAGQNSS</sequence>
<reference evidence="8" key="1">
    <citation type="journal article" date="2014" name="Genome Announc.">
        <title>De novo whole-genome sequence and genome annotation of Lichtheimia ramosa.</title>
        <authorList>
            <person name="Linde J."/>
            <person name="Schwartze V."/>
            <person name="Binder U."/>
            <person name="Lass-Florl C."/>
            <person name="Voigt K."/>
            <person name="Horn F."/>
        </authorList>
    </citation>
    <scope>NUCLEOTIDE SEQUENCE</scope>
    <source>
        <strain evidence="8">JMRC FSU:6197</strain>
    </source>
</reference>
<evidence type="ECO:0008006" key="9">
    <source>
        <dbReference type="Google" id="ProtNLM"/>
    </source>
</evidence>
<keyword evidence="4 5" id="KW-0694">RNA-binding</keyword>
<evidence type="ECO:0000259" key="6">
    <source>
        <dbReference type="Pfam" id="PF01743"/>
    </source>
</evidence>
<feature type="domain" description="tRNA nucleotidyltransferase/poly(A) polymerase RNA and SrmB- binding" evidence="7">
    <location>
        <begin position="290"/>
        <end position="327"/>
    </location>
</feature>
<keyword evidence="2 5" id="KW-0808">Transferase</keyword>
<evidence type="ECO:0000256" key="3">
    <source>
        <dbReference type="ARBA" id="ARBA00022741"/>
    </source>
</evidence>
<gene>
    <name evidence="8" type="ORF">LRAMOSA05865</name>
</gene>
<organism evidence="8">
    <name type="scientific">Lichtheimia ramosa</name>
    <dbReference type="NCBI Taxonomy" id="688394"/>
    <lineage>
        <taxon>Eukaryota</taxon>
        <taxon>Fungi</taxon>
        <taxon>Fungi incertae sedis</taxon>
        <taxon>Mucoromycota</taxon>
        <taxon>Mucoromycotina</taxon>
        <taxon>Mucoromycetes</taxon>
        <taxon>Mucorales</taxon>
        <taxon>Lichtheimiaceae</taxon>
        <taxon>Lichtheimia</taxon>
    </lineage>
</organism>
<dbReference type="EMBL" id="LK023385">
    <property type="protein sequence ID" value="CDS13691.1"/>
    <property type="molecule type" value="Genomic_DNA"/>
</dbReference>
<dbReference type="SUPFAM" id="SSF81301">
    <property type="entry name" value="Nucleotidyltransferase"/>
    <property type="match status" value="1"/>
</dbReference>
<dbReference type="PANTHER" id="PTHR13734:SF5">
    <property type="entry name" value="CCA TRNA NUCLEOTIDYLTRANSFERASE, MITOCHONDRIAL"/>
    <property type="match status" value="1"/>
</dbReference>
<dbReference type="Gene3D" id="3.30.460.10">
    <property type="entry name" value="Beta Polymerase, domain 2"/>
    <property type="match status" value="1"/>
</dbReference>
<evidence type="ECO:0000256" key="1">
    <source>
        <dbReference type="ARBA" id="ARBA00007265"/>
    </source>
</evidence>
<dbReference type="GO" id="GO:0000166">
    <property type="term" value="F:nucleotide binding"/>
    <property type="evidence" value="ECO:0007669"/>
    <property type="project" value="UniProtKB-KW"/>
</dbReference>
<dbReference type="Gene3D" id="1.10.3090.10">
    <property type="entry name" value="cca-adding enzyme, domain 2"/>
    <property type="match status" value="1"/>
</dbReference>
<dbReference type="SUPFAM" id="SSF81891">
    <property type="entry name" value="Poly A polymerase C-terminal region-like"/>
    <property type="match status" value="1"/>
</dbReference>
<dbReference type="FunFam" id="3.30.460.10:FF:000019">
    <property type="entry name" value="tRNA nucleotidyltransferase cca2"/>
    <property type="match status" value="1"/>
</dbReference>
<dbReference type="InterPro" id="IPR043519">
    <property type="entry name" value="NT_sf"/>
</dbReference>
<dbReference type="GO" id="GO:0005759">
    <property type="term" value="C:mitochondrial matrix"/>
    <property type="evidence" value="ECO:0007669"/>
    <property type="project" value="EnsemblFungi"/>
</dbReference>
<dbReference type="AlphaFoldDB" id="A0A077X1G4"/>
<comment type="similarity">
    <text evidence="1 5">Belongs to the tRNA nucleotidyltransferase/poly(A) polymerase family.</text>
</comment>
<dbReference type="GO" id="GO:0003723">
    <property type="term" value="F:RNA binding"/>
    <property type="evidence" value="ECO:0007669"/>
    <property type="project" value="UniProtKB-KW"/>
</dbReference>
<evidence type="ECO:0000313" key="8">
    <source>
        <dbReference type="EMBL" id="CDS13691.1"/>
    </source>
</evidence>
<dbReference type="GO" id="GO:0052929">
    <property type="term" value="F:ATP:3'-cytidine-cytidine-tRNA adenylyltransferase activity"/>
    <property type="evidence" value="ECO:0007669"/>
    <property type="project" value="EnsemblFungi"/>
</dbReference>
<dbReference type="GO" id="GO:0001680">
    <property type="term" value="P:tRNA 3'-terminal CCA addition"/>
    <property type="evidence" value="ECO:0007669"/>
    <property type="project" value="EnsemblFungi"/>
</dbReference>
<dbReference type="OrthoDB" id="445712at2759"/>
<dbReference type="GO" id="GO:0004810">
    <property type="term" value="F:CCA tRNA nucleotidyltransferase activity"/>
    <property type="evidence" value="ECO:0007669"/>
    <property type="project" value="EnsemblFungi"/>
</dbReference>
<proteinExistence type="inferred from homology"/>
<evidence type="ECO:0000256" key="5">
    <source>
        <dbReference type="RuleBase" id="RU003953"/>
    </source>
</evidence>
<dbReference type="InterPro" id="IPR032828">
    <property type="entry name" value="PolyA_RNA-bd"/>
</dbReference>
<dbReference type="PANTHER" id="PTHR13734">
    <property type="entry name" value="TRNA-NUCLEOTIDYLTRANSFERASE"/>
    <property type="match status" value="1"/>
</dbReference>
<dbReference type="CDD" id="cd05398">
    <property type="entry name" value="NT_ClassII-CCAase"/>
    <property type="match status" value="1"/>
</dbReference>
<keyword evidence="3" id="KW-0547">Nucleotide-binding</keyword>
<feature type="domain" description="Poly A polymerase head" evidence="6">
    <location>
        <begin position="103"/>
        <end position="241"/>
    </location>
</feature>
<evidence type="ECO:0000256" key="4">
    <source>
        <dbReference type="ARBA" id="ARBA00022884"/>
    </source>
</evidence>
<accession>A0A077X1G4</accession>
<evidence type="ECO:0000256" key="2">
    <source>
        <dbReference type="ARBA" id="ARBA00022679"/>
    </source>
</evidence>
<dbReference type="Pfam" id="PF01743">
    <property type="entry name" value="PolyA_pol"/>
    <property type="match status" value="1"/>
</dbReference>
<evidence type="ECO:0000259" key="7">
    <source>
        <dbReference type="Pfam" id="PF12627"/>
    </source>
</evidence>
<dbReference type="InterPro" id="IPR002646">
    <property type="entry name" value="PolA_pol_head_dom"/>
</dbReference>
<dbReference type="GO" id="GO:0052927">
    <property type="term" value="F:CC tRNA cytidylyltransferase activity"/>
    <property type="evidence" value="ECO:0007669"/>
    <property type="project" value="EnsemblFungi"/>
</dbReference>
<dbReference type="Pfam" id="PF12627">
    <property type="entry name" value="PolyA_pol_RNAbd"/>
    <property type="match status" value="1"/>
</dbReference>
<protein>
    <recommendedName>
        <fullName evidence="9">Poly A polymerase head domain-containing protein</fullName>
    </recommendedName>
</protein>